<dbReference type="RefSeq" id="WP_011769826.1">
    <property type="nucleotide sequence ID" value="NC_008709.1"/>
</dbReference>
<dbReference type="HOGENOM" id="CLU_000445_109_1_6"/>
<dbReference type="OrthoDB" id="5894408at2"/>
<dbReference type="InterPro" id="IPR003660">
    <property type="entry name" value="HAMP_dom"/>
</dbReference>
<feature type="transmembrane region" description="Helical" evidence="1">
    <location>
        <begin position="6"/>
        <end position="25"/>
    </location>
</feature>
<dbReference type="InterPro" id="IPR043128">
    <property type="entry name" value="Rev_trsase/Diguanyl_cyclase"/>
</dbReference>
<dbReference type="Proteomes" id="UP000000639">
    <property type="component" value="Chromosome"/>
</dbReference>
<dbReference type="Pfam" id="PF00563">
    <property type="entry name" value="EAL"/>
    <property type="match status" value="1"/>
</dbReference>
<dbReference type="CDD" id="cd01948">
    <property type="entry name" value="EAL"/>
    <property type="match status" value="1"/>
</dbReference>
<dbReference type="Pfam" id="PF00990">
    <property type="entry name" value="GGDEF"/>
    <property type="match status" value="1"/>
</dbReference>
<dbReference type="AlphaFoldDB" id="A1SUV1"/>
<feature type="domain" description="HAMP" evidence="3">
    <location>
        <begin position="172"/>
        <end position="224"/>
    </location>
</feature>
<proteinExistence type="predicted"/>
<keyword evidence="1" id="KW-1133">Transmembrane helix</keyword>
<dbReference type="STRING" id="357804.Ping_1449"/>
<dbReference type="GO" id="GO:0071111">
    <property type="term" value="F:cyclic-guanylate-specific phosphodiesterase activity"/>
    <property type="evidence" value="ECO:0007669"/>
    <property type="project" value="InterPro"/>
</dbReference>
<dbReference type="InterPro" id="IPR050706">
    <property type="entry name" value="Cyclic-di-GMP_PDE-like"/>
</dbReference>
<keyword evidence="6" id="KW-1185">Reference proteome</keyword>
<dbReference type="InterPro" id="IPR029787">
    <property type="entry name" value="Nucleotide_cyclase"/>
</dbReference>
<dbReference type="GO" id="GO:0016020">
    <property type="term" value="C:membrane"/>
    <property type="evidence" value="ECO:0007669"/>
    <property type="project" value="InterPro"/>
</dbReference>
<evidence type="ECO:0000259" key="2">
    <source>
        <dbReference type="PROSITE" id="PS50883"/>
    </source>
</evidence>
<dbReference type="EMBL" id="CP000510">
    <property type="protein sequence ID" value="ABM03266.1"/>
    <property type="molecule type" value="Genomic_DNA"/>
</dbReference>
<dbReference type="GO" id="GO:0007165">
    <property type="term" value="P:signal transduction"/>
    <property type="evidence" value="ECO:0007669"/>
    <property type="project" value="InterPro"/>
</dbReference>
<dbReference type="PANTHER" id="PTHR33121">
    <property type="entry name" value="CYCLIC DI-GMP PHOSPHODIESTERASE PDEF"/>
    <property type="match status" value="1"/>
</dbReference>
<dbReference type="SUPFAM" id="SSF55073">
    <property type="entry name" value="Nucleotide cyclase"/>
    <property type="match status" value="1"/>
</dbReference>
<dbReference type="InterPro" id="IPR042461">
    <property type="entry name" value="LapD_MoxY_peri_C"/>
</dbReference>
<protein>
    <submittedName>
        <fullName evidence="5">Diguanylate cyclase/phosphodiesterase</fullName>
    </submittedName>
</protein>
<evidence type="ECO:0000313" key="5">
    <source>
        <dbReference type="EMBL" id="ABM03266.1"/>
    </source>
</evidence>
<organism evidence="5 6">
    <name type="scientific">Psychromonas ingrahamii (strain DSM 17664 / CCUG 51855 / 37)</name>
    <dbReference type="NCBI Taxonomy" id="357804"/>
    <lineage>
        <taxon>Bacteria</taxon>
        <taxon>Pseudomonadati</taxon>
        <taxon>Pseudomonadota</taxon>
        <taxon>Gammaproteobacteria</taxon>
        <taxon>Alteromonadales</taxon>
        <taxon>Psychromonadaceae</taxon>
        <taxon>Psychromonas</taxon>
    </lineage>
</organism>
<accession>A1SUV1</accession>
<dbReference type="Gene3D" id="3.20.20.450">
    <property type="entry name" value="EAL domain"/>
    <property type="match status" value="1"/>
</dbReference>
<dbReference type="SMART" id="SM00267">
    <property type="entry name" value="GGDEF"/>
    <property type="match status" value="1"/>
</dbReference>
<feature type="transmembrane region" description="Helical" evidence="1">
    <location>
        <begin position="152"/>
        <end position="171"/>
    </location>
</feature>
<dbReference type="Gene3D" id="3.30.70.270">
    <property type="match status" value="1"/>
</dbReference>
<feature type="domain" description="EAL" evidence="2">
    <location>
        <begin position="400"/>
        <end position="640"/>
    </location>
</feature>
<dbReference type="PROSITE" id="PS50885">
    <property type="entry name" value="HAMP"/>
    <property type="match status" value="1"/>
</dbReference>
<feature type="domain" description="GGDEF" evidence="4">
    <location>
        <begin position="263"/>
        <end position="391"/>
    </location>
</feature>
<dbReference type="InterPro" id="IPR000160">
    <property type="entry name" value="GGDEF_dom"/>
</dbReference>
<dbReference type="eggNOG" id="COG3850">
    <property type="taxonomic scope" value="Bacteria"/>
</dbReference>
<dbReference type="InterPro" id="IPR032244">
    <property type="entry name" value="LapD_MoxY_N"/>
</dbReference>
<sequence length="640" mass="73726">MTLFKQINSLLLGLFLLVMSTLFYFQFTETSAFMSDQMESDLNNTSISLGLMLKPHLETGDVVMVETLINVIFEGGFYQRVSLTWLADQKQQVWKNPVIINGVPQWFVNLGLFKGLISETVITSGWLQLATLKIESNPAIGYRELWRIMKHMVLALVVIFLIAIFLFRWRLKTILKPVDQVAAHAYDLARCKFSENLPLPKTTELKKMVDAVNTMSGQLKLVFNSLAEQVNILKNETLFDAVSQLPNRQYLAGQLTSRLDQPGVGALILAKFPWLDEIHHKFGYQVRDQAIKKLSDNLLKSLPKSFIARISNTEFAFLIMDADDKQITYYLQLLIRLINQEILQDGCIPNRDFAIGLSERTANVTPAELLAQADHALQKALLENKISQWFRPHTEQEFSLEQWRVRLLDVINKHQFIFQWQMVHSMESDSVMQREIYSRLKIDEKVTQANEFIPFVERLALGHQFDRNILEALVKRQLLTINKEPIAVNLTRDSIVNNEFHTWLSQFLNKVADPHLIHFELPEAGVLNYLEEAIRLSDIIKIRGAKCGIDHYGQQLTSFEYLRLLKPYYVKLDLSLSAYQDQEKPHNLKNLEICRALVNIAHGFDIKVIITGIEDEKHLKMVKILRIEGYQGYISGPVDI</sequence>
<dbReference type="PROSITE" id="PS50883">
    <property type="entry name" value="EAL"/>
    <property type="match status" value="1"/>
</dbReference>
<keyword evidence="1" id="KW-0472">Membrane</keyword>
<keyword evidence="1" id="KW-0812">Transmembrane</keyword>
<dbReference type="KEGG" id="pin:Ping_1449"/>
<dbReference type="InterPro" id="IPR035919">
    <property type="entry name" value="EAL_sf"/>
</dbReference>
<dbReference type="SUPFAM" id="SSF141868">
    <property type="entry name" value="EAL domain-like"/>
    <property type="match status" value="1"/>
</dbReference>
<reference evidence="5 6" key="1">
    <citation type="submission" date="2007-01" db="EMBL/GenBank/DDBJ databases">
        <title>Complete sequence of Psychromonas ingrahamii 37.</title>
        <authorList>
            <consortium name="US DOE Joint Genome Institute"/>
            <person name="Copeland A."/>
            <person name="Lucas S."/>
            <person name="Lapidus A."/>
            <person name="Barry K."/>
            <person name="Detter J.C."/>
            <person name="Glavina del Rio T."/>
            <person name="Hammon N."/>
            <person name="Israni S."/>
            <person name="Dalin E."/>
            <person name="Tice H."/>
            <person name="Pitluck S."/>
            <person name="Thompson L.S."/>
            <person name="Brettin T."/>
            <person name="Bruce D."/>
            <person name="Han C."/>
            <person name="Tapia R."/>
            <person name="Schmutz J."/>
            <person name="Larimer F."/>
            <person name="Land M."/>
            <person name="Hauser L."/>
            <person name="Kyrpides N."/>
            <person name="Ivanova N."/>
            <person name="Staley J."/>
            <person name="Richardson P."/>
        </authorList>
    </citation>
    <scope>NUCLEOTIDE SEQUENCE [LARGE SCALE GENOMIC DNA]</scope>
    <source>
        <strain evidence="5 6">37</strain>
    </source>
</reference>
<dbReference type="Gene3D" id="6.10.340.10">
    <property type="match status" value="1"/>
</dbReference>
<dbReference type="Gene3D" id="6.20.270.20">
    <property type="entry name" value="LapD/MoxY periplasmic domain"/>
    <property type="match status" value="1"/>
</dbReference>
<dbReference type="PANTHER" id="PTHR33121:SF79">
    <property type="entry name" value="CYCLIC DI-GMP PHOSPHODIESTERASE PDED-RELATED"/>
    <property type="match status" value="1"/>
</dbReference>
<dbReference type="PROSITE" id="PS50887">
    <property type="entry name" value="GGDEF"/>
    <property type="match status" value="1"/>
</dbReference>
<dbReference type="eggNOG" id="COG2199">
    <property type="taxonomic scope" value="Bacteria"/>
</dbReference>
<dbReference type="Gene3D" id="3.30.110.200">
    <property type="match status" value="1"/>
</dbReference>
<evidence type="ECO:0000259" key="3">
    <source>
        <dbReference type="PROSITE" id="PS50885"/>
    </source>
</evidence>
<evidence type="ECO:0000259" key="4">
    <source>
        <dbReference type="PROSITE" id="PS50887"/>
    </source>
</evidence>
<dbReference type="InterPro" id="IPR001633">
    <property type="entry name" value="EAL_dom"/>
</dbReference>
<name>A1SUV1_PSYIN</name>
<gene>
    <name evidence="5" type="ordered locus">Ping_1449</name>
</gene>
<dbReference type="SMART" id="SM00052">
    <property type="entry name" value="EAL"/>
    <property type="match status" value="1"/>
</dbReference>
<evidence type="ECO:0000313" key="6">
    <source>
        <dbReference type="Proteomes" id="UP000000639"/>
    </source>
</evidence>
<dbReference type="eggNOG" id="COG2200">
    <property type="taxonomic scope" value="Bacteria"/>
</dbReference>
<dbReference type="Pfam" id="PF16448">
    <property type="entry name" value="LapD_MoxY_N"/>
    <property type="match status" value="1"/>
</dbReference>
<evidence type="ECO:0000256" key="1">
    <source>
        <dbReference type="SAM" id="Phobius"/>
    </source>
</evidence>